<protein>
    <submittedName>
        <fullName evidence="3">Uncharacterized protein</fullName>
    </submittedName>
</protein>
<dbReference type="Proteomes" id="UP001295423">
    <property type="component" value="Unassembled WGS sequence"/>
</dbReference>
<name>A0AAD2JIE2_9STRA</name>
<feature type="compositionally biased region" description="Basic and acidic residues" evidence="2">
    <location>
        <begin position="250"/>
        <end position="267"/>
    </location>
</feature>
<feature type="region of interest" description="Disordered" evidence="2">
    <location>
        <begin position="313"/>
        <end position="377"/>
    </location>
</feature>
<evidence type="ECO:0000313" key="3">
    <source>
        <dbReference type="EMBL" id="CAJ1953151.1"/>
    </source>
</evidence>
<keyword evidence="4" id="KW-1185">Reference proteome</keyword>
<reference evidence="3" key="1">
    <citation type="submission" date="2023-08" db="EMBL/GenBank/DDBJ databases">
        <authorList>
            <person name="Audoor S."/>
            <person name="Bilcke G."/>
        </authorList>
    </citation>
    <scope>NUCLEOTIDE SEQUENCE</scope>
</reference>
<dbReference type="EMBL" id="CAKOGP040001820">
    <property type="protein sequence ID" value="CAJ1953151.1"/>
    <property type="molecule type" value="Genomic_DNA"/>
</dbReference>
<proteinExistence type="predicted"/>
<gene>
    <name evidence="3" type="ORF">CYCCA115_LOCUS13894</name>
</gene>
<comment type="caution">
    <text evidence="3">The sequence shown here is derived from an EMBL/GenBank/DDBJ whole genome shotgun (WGS) entry which is preliminary data.</text>
</comment>
<organism evidence="3 4">
    <name type="scientific">Cylindrotheca closterium</name>
    <dbReference type="NCBI Taxonomy" id="2856"/>
    <lineage>
        <taxon>Eukaryota</taxon>
        <taxon>Sar</taxon>
        <taxon>Stramenopiles</taxon>
        <taxon>Ochrophyta</taxon>
        <taxon>Bacillariophyta</taxon>
        <taxon>Bacillariophyceae</taxon>
        <taxon>Bacillariophycidae</taxon>
        <taxon>Bacillariales</taxon>
        <taxon>Bacillariaceae</taxon>
        <taxon>Cylindrotheca</taxon>
    </lineage>
</organism>
<accession>A0AAD2JIE2</accession>
<feature type="compositionally biased region" description="Basic and acidic residues" evidence="2">
    <location>
        <begin position="364"/>
        <end position="377"/>
    </location>
</feature>
<feature type="coiled-coil region" evidence="1">
    <location>
        <begin position="183"/>
        <end position="210"/>
    </location>
</feature>
<feature type="region of interest" description="Disordered" evidence="2">
    <location>
        <begin position="226"/>
        <end position="283"/>
    </location>
</feature>
<dbReference type="AlphaFoldDB" id="A0AAD2JIE2"/>
<feature type="compositionally biased region" description="Basic and acidic residues" evidence="2">
    <location>
        <begin position="274"/>
        <end position="283"/>
    </location>
</feature>
<feature type="compositionally biased region" description="Acidic residues" evidence="2">
    <location>
        <begin position="315"/>
        <end position="340"/>
    </location>
</feature>
<sequence>MVFKAIPKVLTIALLKHVTKVINFYPAKEGISKYYSPHMIVRQKPVDFSKECVAEIGSFVQGYGHTTNNSQRSRTIDGIYLGVNDSIQAGHMLLDLNTKKTVTRPYVTVLPITKQVIKIVEQMAHDEGVCDLRTYHWKNGEIILDGDLLAGVDPDELWDDTYIPRKNEYKQSNENLCNEKIDQDEIAALLEEAEEFIENYENEHTKNVEEQTEDRSVASIYEQLRQRNDDDNCDQDPNPNEKYQNDEDLNEKIQEIEEDIQKDKEDVESLNDEEQIKETRKTYQENDDLIDQIQDEIKECENQVNDVREFVANLDDNENENNESDNNSDESSDNDNDENDEVNKEDIFSPRKTRSGKSYVQDGIKMRPPERNNWDRPRYNQQYLNQKKLKSNLLKNRSAMRKKEKVKKLKGYLNDIVSMKENSRKRILKKESKYNLLFQQVGSDKKAEYGKDKATLIAQFMQQIKDKVQNEGVLFIQQYYLNKGLKLFKDEGNKAVMKELDQLIQRECWEPIHVEDMADLGKRRAQDAMMLLAEKNTGEIKGRCVYKGYGTQEWLS</sequence>
<evidence type="ECO:0000256" key="2">
    <source>
        <dbReference type="SAM" id="MobiDB-lite"/>
    </source>
</evidence>
<evidence type="ECO:0000256" key="1">
    <source>
        <dbReference type="SAM" id="Coils"/>
    </source>
</evidence>
<keyword evidence="1" id="KW-0175">Coiled coil</keyword>
<evidence type="ECO:0000313" key="4">
    <source>
        <dbReference type="Proteomes" id="UP001295423"/>
    </source>
</evidence>